<reference evidence="1" key="1">
    <citation type="submission" date="2020-05" db="EMBL/GenBank/DDBJ databases">
        <authorList>
            <person name="Chiriac C."/>
            <person name="Salcher M."/>
            <person name="Ghai R."/>
            <person name="Kavagutti S V."/>
        </authorList>
    </citation>
    <scope>NUCLEOTIDE SEQUENCE</scope>
</reference>
<organism evidence="1">
    <name type="scientific">uncultured Caudovirales phage</name>
    <dbReference type="NCBI Taxonomy" id="2100421"/>
    <lineage>
        <taxon>Viruses</taxon>
        <taxon>Duplodnaviria</taxon>
        <taxon>Heunggongvirae</taxon>
        <taxon>Uroviricota</taxon>
        <taxon>Caudoviricetes</taxon>
        <taxon>Peduoviridae</taxon>
        <taxon>Maltschvirus</taxon>
        <taxon>Maltschvirus maltsch</taxon>
    </lineage>
</organism>
<name>A0A6J5SPU5_9CAUD</name>
<sequence length="136" mass="14304">MAIFLSNTTYFKLGTYDLSARVTSASLEINYDQLDVTSMGQSAHSYAKGLGNHVLTLSFLNDNAAIGVSSVERVINSLKGTAAAFEIANNGATSSATNPVYSGSCFVNAYTPVNGDVASMSTIDVTWNVTTDITIT</sequence>
<gene>
    <name evidence="1" type="ORF">UFOVP1502_20</name>
</gene>
<evidence type="ECO:0000313" key="1">
    <source>
        <dbReference type="EMBL" id="CAB4217289.1"/>
    </source>
</evidence>
<protein>
    <submittedName>
        <fullName evidence="1">Uncharacterized protein</fullName>
    </submittedName>
</protein>
<proteinExistence type="predicted"/>
<accession>A0A6J5SPU5</accession>
<dbReference type="EMBL" id="LR797441">
    <property type="protein sequence ID" value="CAB4217289.1"/>
    <property type="molecule type" value="Genomic_DNA"/>
</dbReference>